<evidence type="ECO:0008006" key="4">
    <source>
        <dbReference type="Google" id="ProtNLM"/>
    </source>
</evidence>
<accession>A0A830FJ25</accession>
<reference evidence="2" key="1">
    <citation type="journal article" date="2014" name="Int. J. Syst. Evol. Microbiol.">
        <title>Complete genome sequence of Corynebacterium casei LMG S-19264T (=DSM 44701T), isolated from a smear-ripened cheese.</title>
        <authorList>
            <consortium name="US DOE Joint Genome Institute (JGI-PGF)"/>
            <person name="Walter F."/>
            <person name="Albersmeier A."/>
            <person name="Kalinowski J."/>
            <person name="Ruckert C."/>
        </authorList>
    </citation>
    <scope>NUCLEOTIDE SEQUENCE</scope>
    <source>
        <strain evidence="2">JCM 19596</strain>
    </source>
</reference>
<keyword evidence="1" id="KW-1133">Transmembrane helix</keyword>
<keyword evidence="1" id="KW-0472">Membrane</keyword>
<dbReference type="GO" id="GO:0005829">
    <property type="term" value="C:cytosol"/>
    <property type="evidence" value="ECO:0007669"/>
    <property type="project" value="TreeGrafter"/>
</dbReference>
<dbReference type="EMBL" id="BMPG01000002">
    <property type="protein sequence ID" value="GGL59948.1"/>
    <property type="molecule type" value="Genomic_DNA"/>
</dbReference>
<organism evidence="2 3">
    <name type="scientific">Halocalculus aciditolerans</name>
    <dbReference type="NCBI Taxonomy" id="1383812"/>
    <lineage>
        <taxon>Archaea</taxon>
        <taxon>Methanobacteriati</taxon>
        <taxon>Methanobacteriota</taxon>
        <taxon>Stenosarchaea group</taxon>
        <taxon>Halobacteria</taxon>
        <taxon>Halobacteriales</taxon>
        <taxon>Halobacteriaceae</taxon>
        <taxon>Halocalculus</taxon>
    </lineage>
</organism>
<dbReference type="PANTHER" id="PTHR31223">
    <property type="entry name" value="LOG FAMILY PROTEIN YJL055W"/>
    <property type="match status" value="1"/>
</dbReference>
<evidence type="ECO:0000313" key="3">
    <source>
        <dbReference type="Proteomes" id="UP000607197"/>
    </source>
</evidence>
<name>A0A830FJ25_9EURY</name>
<proteinExistence type="predicted"/>
<comment type="caution">
    <text evidence="2">The sequence shown here is derived from an EMBL/GenBank/DDBJ whole genome shotgun (WGS) entry which is preliminary data.</text>
</comment>
<dbReference type="InterPro" id="IPR005269">
    <property type="entry name" value="LOG"/>
</dbReference>
<reference evidence="2" key="2">
    <citation type="submission" date="2020-09" db="EMBL/GenBank/DDBJ databases">
        <authorList>
            <person name="Sun Q."/>
            <person name="Ohkuma M."/>
        </authorList>
    </citation>
    <scope>NUCLEOTIDE SEQUENCE</scope>
    <source>
        <strain evidence="2">JCM 19596</strain>
    </source>
</reference>
<dbReference type="PANTHER" id="PTHR31223:SF70">
    <property type="entry name" value="LOG FAMILY PROTEIN YJL055W"/>
    <property type="match status" value="1"/>
</dbReference>
<dbReference type="GO" id="GO:0009691">
    <property type="term" value="P:cytokinin biosynthetic process"/>
    <property type="evidence" value="ECO:0007669"/>
    <property type="project" value="InterPro"/>
</dbReference>
<dbReference type="Gene3D" id="3.40.50.450">
    <property type="match status" value="1"/>
</dbReference>
<evidence type="ECO:0000256" key="1">
    <source>
        <dbReference type="SAM" id="Phobius"/>
    </source>
</evidence>
<dbReference type="InterPro" id="IPR031100">
    <property type="entry name" value="LOG_fam"/>
</dbReference>
<keyword evidence="1" id="KW-0812">Transmembrane</keyword>
<protein>
    <recommendedName>
        <fullName evidence="4">Cytokinin riboside 5'-monophosphate phosphoribohydrolase</fullName>
    </recommendedName>
</protein>
<gene>
    <name evidence="2" type="ORF">GCM10009039_17750</name>
</gene>
<dbReference type="Pfam" id="PF03641">
    <property type="entry name" value="Lysine_decarbox"/>
    <property type="match status" value="1"/>
</dbReference>
<evidence type="ECO:0000313" key="2">
    <source>
        <dbReference type="EMBL" id="GGL59948.1"/>
    </source>
</evidence>
<dbReference type="GO" id="GO:0016799">
    <property type="term" value="F:hydrolase activity, hydrolyzing N-glycosyl compounds"/>
    <property type="evidence" value="ECO:0007669"/>
    <property type="project" value="TreeGrafter"/>
</dbReference>
<dbReference type="Proteomes" id="UP000607197">
    <property type="component" value="Unassembled WGS sequence"/>
</dbReference>
<keyword evidence="3" id="KW-1185">Reference proteome</keyword>
<dbReference type="NCBIfam" id="TIGR00730">
    <property type="entry name" value="Rossman fold protein, TIGR00730 family"/>
    <property type="match status" value="1"/>
</dbReference>
<feature type="transmembrane region" description="Helical" evidence="1">
    <location>
        <begin position="20"/>
        <end position="45"/>
    </location>
</feature>
<sequence length="256" mass="27084">MLRASVGYRVALAAGVILEVGGPCGLLAVAAALVCFFLVVFAAVIRQCGLRRVYLAASERRGMDALCVYCGSSPGADPAYVEAARELGGALAERDIALVYGGGSVGMMGAVADAVVDGGGDAYGVIPEALDDKEHAHPGLTELDVVESMHARKARMAERADGFAALPGGFGTLEEIVEVVTWAQLGFHANPCGFLNVEGYFDDLLAFFDHQTDEGFIADDHRDMVLVADTVPELLDDFDAYRSPVTESYVDDIEQT</sequence>
<dbReference type="AlphaFoldDB" id="A0A830FJ25"/>
<dbReference type="SUPFAM" id="SSF102405">
    <property type="entry name" value="MCP/YpsA-like"/>
    <property type="match status" value="1"/>
</dbReference>